<keyword evidence="7" id="KW-0804">Transcription</keyword>
<evidence type="ECO:0000259" key="13">
    <source>
        <dbReference type="PROSITE" id="PS50157"/>
    </source>
</evidence>
<dbReference type="EMBL" id="NCVQ01000006">
    <property type="protein sequence ID" value="PWZ20931.1"/>
    <property type="molecule type" value="Genomic_DNA"/>
</dbReference>
<dbReference type="InterPro" id="IPR031140">
    <property type="entry name" value="IDD1-16"/>
</dbReference>
<dbReference type="GO" id="GO:0006355">
    <property type="term" value="P:regulation of DNA-templated transcription"/>
    <property type="evidence" value="ECO:0007669"/>
    <property type="project" value="UniProtKB-ARBA"/>
</dbReference>
<evidence type="ECO:0000256" key="5">
    <source>
        <dbReference type="ARBA" id="ARBA00023015"/>
    </source>
</evidence>
<evidence type="ECO:0000256" key="12">
    <source>
        <dbReference type="SAM" id="MobiDB-lite"/>
    </source>
</evidence>
<evidence type="ECO:0000256" key="3">
    <source>
        <dbReference type="ARBA" id="ARBA00022771"/>
    </source>
</evidence>
<feature type="domain" description="C2H2-type" evidence="13">
    <location>
        <begin position="71"/>
        <end position="93"/>
    </location>
</feature>
<dbReference type="PANTHER" id="PTHR10593:SF122">
    <property type="entry name" value="OS02G0518500 PROTEIN"/>
    <property type="match status" value="1"/>
</dbReference>
<name>A0A3L6ELE7_MAIZE</name>
<evidence type="ECO:0000256" key="2">
    <source>
        <dbReference type="ARBA" id="ARBA00022737"/>
    </source>
</evidence>
<dbReference type="SMART" id="SM00355">
    <property type="entry name" value="ZnF_C2H2"/>
    <property type="match status" value="3"/>
</dbReference>
<dbReference type="InterPro" id="IPR055185">
    <property type="entry name" value="C2CH-4th_BIRD-IDD"/>
</dbReference>
<evidence type="ECO:0000256" key="11">
    <source>
        <dbReference type="PROSITE-ProRule" id="PRU00042"/>
    </source>
</evidence>
<keyword evidence="6" id="KW-0010">Activator</keyword>
<dbReference type="FunFam" id="3.30.160.60:FF:000131">
    <property type="entry name" value="protein indeterminate-domain 5, chloroplastic-like"/>
    <property type="match status" value="1"/>
</dbReference>
<dbReference type="InterPro" id="IPR013087">
    <property type="entry name" value="Znf_C2H2_type"/>
</dbReference>
<dbReference type="InterPro" id="IPR055187">
    <property type="entry name" value="C2CH-3rd_BIRD-IDD"/>
</dbReference>
<keyword evidence="3 11" id="KW-0863">Zinc-finger</keyword>
<reference evidence="14" key="1">
    <citation type="journal article" date="2018" name="Nat. Genet.">
        <title>Extensive intraspecific gene order and gene structural variations between Mo17 and other maize genomes.</title>
        <authorList>
            <person name="Sun S."/>
            <person name="Zhou Y."/>
            <person name="Chen J."/>
            <person name="Shi J."/>
            <person name="Zhao H."/>
            <person name="Zhao H."/>
            <person name="Song W."/>
            <person name="Zhang M."/>
            <person name="Cui Y."/>
            <person name="Dong X."/>
            <person name="Liu H."/>
            <person name="Ma X."/>
            <person name="Jiao Y."/>
            <person name="Wang B."/>
            <person name="Wei X."/>
            <person name="Stein J.C."/>
            <person name="Glaubitz J.C."/>
            <person name="Lu F."/>
            <person name="Yu G."/>
            <person name="Liang C."/>
            <person name="Fengler K."/>
            <person name="Li B."/>
            <person name="Rafalski A."/>
            <person name="Schnable P.S."/>
            <person name="Ware D.H."/>
            <person name="Buckler E.S."/>
            <person name="Lai J."/>
        </authorList>
    </citation>
    <scope>NUCLEOTIDE SEQUENCE [LARGE SCALE GENOMIC DNA]</scope>
    <source>
        <tissue evidence="14">Seedling</tissue>
    </source>
</reference>
<dbReference type="PROSITE" id="PS50157">
    <property type="entry name" value="ZINC_FINGER_C2H2_2"/>
    <property type="match status" value="1"/>
</dbReference>
<dbReference type="Pfam" id="PF22995">
    <property type="entry name" value="C2CH-3rd_BIRD-IDD"/>
    <property type="match status" value="1"/>
</dbReference>
<comment type="function">
    <text evidence="8">Transcription activator that acts as a flowering master switch in both long and short days, independently of the circadian clock. Promotes flowering upstream of HD1 by up-regulating FTL1, FTL4, FTL5, FTL6, EHD1, HD3A and RFT1. Seems to repress FTL11 expression. May recognize the consensus motif 5'-TTTGTCGTAAT-3' in target gene promoters.</text>
</comment>
<feature type="region of interest" description="Disordered" evidence="12">
    <location>
        <begin position="334"/>
        <end position="361"/>
    </location>
</feature>
<dbReference type="PROSITE" id="PS00028">
    <property type="entry name" value="ZINC_FINGER_C2H2_1"/>
    <property type="match status" value="1"/>
</dbReference>
<evidence type="ECO:0000256" key="10">
    <source>
        <dbReference type="ARBA" id="ARBA00083437"/>
    </source>
</evidence>
<evidence type="ECO:0000256" key="6">
    <source>
        <dbReference type="ARBA" id="ARBA00023159"/>
    </source>
</evidence>
<protein>
    <recommendedName>
        <fullName evidence="9">Protein EARLY HEADING DATE 2</fullName>
    </recommendedName>
    <alternativeName>
        <fullName evidence="10">Protein RICE INDETERMINATE 1</fullName>
    </alternativeName>
</protein>
<dbReference type="InterPro" id="IPR036236">
    <property type="entry name" value="Znf_C2H2_sf"/>
</dbReference>
<dbReference type="Proteomes" id="UP000251960">
    <property type="component" value="Chromosome 5"/>
</dbReference>
<dbReference type="AlphaFoldDB" id="A0A3L6ELE7"/>
<dbReference type="GO" id="GO:0008270">
    <property type="term" value="F:zinc ion binding"/>
    <property type="evidence" value="ECO:0007669"/>
    <property type="project" value="UniProtKB-KW"/>
</dbReference>
<evidence type="ECO:0000256" key="7">
    <source>
        <dbReference type="ARBA" id="ARBA00023163"/>
    </source>
</evidence>
<comment type="caution">
    <text evidence="14">The sequence shown here is derived from an EMBL/GenBank/DDBJ whole genome shotgun (WGS) entry which is preliminary data.</text>
</comment>
<evidence type="ECO:0000256" key="9">
    <source>
        <dbReference type="ARBA" id="ARBA00072973"/>
    </source>
</evidence>
<keyword evidence="1" id="KW-0479">Metal-binding</keyword>
<dbReference type="Pfam" id="PF22992">
    <property type="entry name" value="C2CH-4th_BIRD-IDD"/>
    <property type="match status" value="1"/>
</dbReference>
<evidence type="ECO:0000313" key="14">
    <source>
        <dbReference type="EMBL" id="PWZ20931.1"/>
    </source>
</evidence>
<dbReference type="FunFam" id="3.30.160.60:FF:000554">
    <property type="entry name" value="protein indeterminate-domain 12-like"/>
    <property type="match status" value="1"/>
</dbReference>
<keyword evidence="2" id="KW-0677">Repeat</keyword>
<gene>
    <name evidence="14" type="primary">IDD2</name>
    <name evidence="14" type="ORF">Zm00014a_044721</name>
</gene>
<evidence type="ECO:0000256" key="1">
    <source>
        <dbReference type="ARBA" id="ARBA00022723"/>
    </source>
</evidence>
<proteinExistence type="predicted"/>
<evidence type="ECO:0000256" key="4">
    <source>
        <dbReference type="ARBA" id="ARBA00022833"/>
    </source>
</evidence>
<accession>A0A3L6ELE7</accession>
<dbReference type="Gene3D" id="3.30.160.60">
    <property type="entry name" value="Classic Zinc Finger"/>
    <property type="match status" value="1"/>
</dbReference>
<dbReference type="ExpressionAtlas" id="A0A3L6ELE7">
    <property type="expression patterns" value="baseline"/>
</dbReference>
<dbReference type="SUPFAM" id="SSF57667">
    <property type="entry name" value="beta-beta-alpha zinc fingers"/>
    <property type="match status" value="1"/>
</dbReference>
<keyword evidence="4" id="KW-0862">Zinc</keyword>
<evidence type="ECO:0000256" key="8">
    <source>
        <dbReference type="ARBA" id="ARBA00059785"/>
    </source>
</evidence>
<dbReference type="Pfam" id="PF22996">
    <property type="entry name" value="C2H2-2nd_BIRD-IDD"/>
    <property type="match status" value="1"/>
</dbReference>
<keyword evidence="5" id="KW-0805">Transcription regulation</keyword>
<organism evidence="14">
    <name type="scientific">Zea mays</name>
    <name type="common">Maize</name>
    <dbReference type="NCBI Taxonomy" id="4577"/>
    <lineage>
        <taxon>Eukaryota</taxon>
        <taxon>Viridiplantae</taxon>
        <taxon>Streptophyta</taxon>
        <taxon>Embryophyta</taxon>
        <taxon>Tracheophyta</taxon>
        <taxon>Spermatophyta</taxon>
        <taxon>Magnoliopsida</taxon>
        <taxon>Liliopsida</taxon>
        <taxon>Poales</taxon>
        <taxon>Poaceae</taxon>
        <taxon>PACMAD clade</taxon>
        <taxon>Panicoideae</taxon>
        <taxon>Andropogonodae</taxon>
        <taxon>Andropogoneae</taxon>
        <taxon>Tripsacinae</taxon>
        <taxon>Zea</taxon>
    </lineage>
</organism>
<feature type="compositionally biased region" description="Polar residues" evidence="12">
    <location>
        <begin position="351"/>
        <end position="361"/>
    </location>
</feature>
<sequence length="511" mass="55582">MSSHTSEEESLSSFQQQQAKLEACHAAGSSKADAAAAMPVVKKRRGHPGTLDPDVEVVALSPKTLLATNRYICEVCHKGFQRDQNLQLHRRGHNLPWKLKQRSSTEAKKKVYVCPEATCPHHDASRALGDLTGIKKHYSRKHGEKKWKCDRCSKKYAVQSDWKAHTKICGTKEYRCDCGTIFSRYMCIKDSFITHRAFCDALAEDTSRVNHSLATMVGSLHGHQQDIFSHGVPTFPTSPTDVMANLSSINDHNSDSHLRSLSPYALITRNTALFSNQISPKDPGGFPLDGSASSYPYMSMTSPYMSATALLQKAAEMGAKTSQDPISPLLLKSFPSNVTTPSPRDHHMDISSGSQGDSLGNSAANSVVVGIKAAEDEGSYLSGRGSILMSSPWVNTYRPATVPLIGLMNHPFGMSRAEKESSAGMFPGGQTQHSRQENISGPVGDAGLTQDFLGLGGSGNLEMGSADTYNADVSVTALSYSDEQQKPQDHIYPYHQSSLDSTALEKPIWES</sequence>
<dbReference type="InterPro" id="IPR055186">
    <property type="entry name" value="C2H2-2nd_BIRD-IDD"/>
</dbReference>
<dbReference type="PANTHER" id="PTHR10593">
    <property type="entry name" value="SERINE/THREONINE-PROTEIN KINASE RIO"/>
    <property type="match status" value="1"/>
</dbReference>